<proteinExistence type="predicted"/>
<feature type="compositionally biased region" description="Polar residues" evidence="1">
    <location>
        <begin position="66"/>
        <end position="80"/>
    </location>
</feature>
<organism evidence="2 3">
    <name type="scientific">Megalurothrips usitatus</name>
    <name type="common">bean blossom thrips</name>
    <dbReference type="NCBI Taxonomy" id="439358"/>
    <lineage>
        <taxon>Eukaryota</taxon>
        <taxon>Metazoa</taxon>
        <taxon>Ecdysozoa</taxon>
        <taxon>Arthropoda</taxon>
        <taxon>Hexapoda</taxon>
        <taxon>Insecta</taxon>
        <taxon>Pterygota</taxon>
        <taxon>Neoptera</taxon>
        <taxon>Paraneoptera</taxon>
        <taxon>Thysanoptera</taxon>
        <taxon>Terebrantia</taxon>
        <taxon>Thripoidea</taxon>
        <taxon>Thripidae</taxon>
        <taxon>Megalurothrips</taxon>
    </lineage>
</organism>
<sequence>MNVRSGPILSASVLDLAPAEFKVQTLNPEVSKKDMDTLSLPETSSGSTRQTLNPEVSKKDMDTLSLPETSSGSTRQTLNPELSDGDLLSIEIANALSVKAMKLMSKTKASEDDGSPPEKLQKMDCRNFDVDIVYSQDTDYHIVDETQDKTMTDNNLFGGSMDTPEKVKDDQVTLKMVCETLIMDTRSNYKVAASPKDGFVSHGRANICGLFVIEHDVLPRPFMESHHIVHLQTGGELAHFLRADMIKCPVMKVPINHELYVIPVPNMEEID</sequence>
<evidence type="ECO:0000313" key="3">
    <source>
        <dbReference type="Proteomes" id="UP001075354"/>
    </source>
</evidence>
<accession>A0AAV7XD68</accession>
<protein>
    <submittedName>
        <fullName evidence="2">Uncharacterized protein</fullName>
    </submittedName>
</protein>
<reference evidence="2" key="1">
    <citation type="submission" date="2022-12" db="EMBL/GenBank/DDBJ databases">
        <title>Chromosome-level genome assembly of the bean flower thrips Megalurothrips usitatus.</title>
        <authorList>
            <person name="Ma L."/>
            <person name="Liu Q."/>
            <person name="Li H."/>
            <person name="Cai W."/>
        </authorList>
    </citation>
    <scope>NUCLEOTIDE SEQUENCE</scope>
    <source>
        <strain evidence="2">Cailab_2022a</strain>
    </source>
</reference>
<evidence type="ECO:0000256" key="1">
    <source>
        <dbReference type="SAM" id="MobiDB-lite"/>
    </source>
</evidence>
<name>A0AAV7XD68_9NEOP</name>
<keyword evidence="3" id="KW-1185">Reference proteome</keyword>
<feature type="region of interest" description="Disordered" evidence="1">
    <location>
        <begin position="32"/>
        <end position="82"/>
    </location>
</feature>
<dbReference type="Proteomes" id="UP001075354">
    <property type="component" value="Chromosome 13"/>
</dbReference>
<dbReference type="EMBL" id="JAPTSV010000013">
    <property type="protein sequence ID" value="KAJ1521759.1"/>
    <property type="molecule type" value="Genomic_DNA"/>
</dbReference>
<gene>
    <name evidence="2" type="ORF">ONE63_003394</name>
</gene>
<evidence type="ECO:0000313" key="2">
    <source>
        <dbReference type="EMBL" id="KAJ1521759.1"/>
    </source>
</evidence>
<dbReference type="AlphaFoldDB" id="A0AAV7XD68"/>
<feature type="compositionally biased region" description="Polar residues" evidence="1">
    <location>
        <begin position="40"/>
        <end position="54"/>
    </location>
</feature>
<comment type="caution">
    <text evidence="2">The sequence shown here is derived from an EMBL/GenBank/DDBJ whole genome shotgun (WGS) entry which is preliminary data.</text>
</comment>